<name>A0A8C7CQI5_ONCKI</name>
<evidence type="ECO:0000256" key="4">
    <source>
        <dbReference type="ARBA" id="ARBA00022574"/>
    </source>
</evidence>
<evidence type="ECO:0000256" key="11">
    <source>
        <dbReference type="ARBA" id="ARBA00046056"/>
    </source>
</evidence>
<evidence type="ECO:0000313" key="15">
    <source>
        <dbReference type="Ensembl" id="ENSOKIP00005007842.1"/>
    </source>
</evidence>
<dbReference type="InterPro" id="IPR019775">
    <property type="entry name" value="WD40_repeat_CS"/>
</dbReference>
<reference evidence="15" key="1">
    <citation type="submission" date="2025-08" db="UniProtKB">
        <authorList>
            <consortium name="Ensembl"/>
        </authorList>
    </citation>
    <scope>IDENTIFICATION</scope>
</reference>
<proteinExistence type="inferred from homology"/>
<dbReference type="PROSITE" id="PS50082">
    <property type="entry name" value="WD_REPEATS_2"/>
    <property type="match status" value="3"/>
</dbReference>
<keyword evidence="7" id="KW-0969">Cilium</keyword>
<reference evidence="15" key="2">
    <citation type="submission" date="2025-09" db="UniProtKB">
        <authorList>
            <consortium name="Ensembl"/>
        </authorList>
    </citation>
    <scope>IDENTIFICATION</scope>
</reference>
<dbReference type="GeneTree" id="ENSGT00940000157016"/>
<evidence type="ECO:0000256" key="6">
    <source>
        <dbReference type="ARBA" id="ARBA00022846"/>
    </source>
</evidence>
<dbReference type="Proteomes" id="UP000694557">
    <property type="component" value="Unassembled WGS sequence"/>
</dbReference>
<keyword evidence="16" id="KW-1185">Reference proteome</keyword>
<dbReference type="FunFam" id="2.130.10.10:FF:000207">
    <property type="entry name" value="Cilia- and flagella-associated protein 52"/>
    <property type="match status" value="1"/>
</dbReference>
<dbReference type="PANTHER" id="PTHR13720">
    <property type="entry name" value="WD-40 REPEAT PROTEIN"/>
    <property type="match status" value="1"/>
</dbReference>
<evidence type="ECO:0000256" key="9">
    <source>
        <dbReference type="ARBA" id="ARBA00029456"/>
    </source>
</evidence>
<evidence type="ECO:0000256" key="3">
    <source>
        <dbReference type="ARBA" id="ARBA00022490"/>
    </source>
</evidence>
<evidence type="ECO:0000256" key="13">
    <source>
        <dbReference type="PROSITE-ProRule" id="PRU00221"/>
    </source>
</evidence>
<comment type="function">
    <text evidence="11">Microtubule inner protein (MIP) part of the dynein-decorated doublet microtubules (DMTs) in cilia axoneme. Important for proper ciliary and flagellar beating. May act in cooperation with CFAP45 and axonemal dynein subunit DNAH11. May play a role in cell growth and/or survival.</text>
</comment>
<dbReference type="PROSITE" id="PS00678">
    <property type="entry name" value="WD_REPEATS_1"/>
    <property type="match status" value="1"/>
</dbReference>
<gene>
    <name evidence="15" type="primary">CFAP52</name>
</gene>
<dbReference type="SUPFAM" id="SSF50978">
    <property type="entry name" value="WD40 repeat-like"/>
    <property type="match status" value="1"/>
</dbReference>
<accession>A0A8C7CQI5</accession>
<dbReference type="Gene3D" id="2.130.10.10">
    <property type="entry name" value="YVTN repeat-like/Quinoprotein amine dehydrogenase"/>
    <property type="match status" value="2"/>
</dbReference>
<sequence length="441" mass="48136">PDREHLIYPLGCTVILKSLKDGKQEFLHGHTNNVSCVTVSKSGRYIASGQVTFMGFKAIHARLQLHKAKVEGLAFSPNDKYLVSLGGQDDGSIEVWNLESKEAICGSPATASPSSTPTTATTSSSPPANLPNRKIRPTECQTGQLKRIVNCIEIPDDLFFYCGTTSGDILKVNLKARLLNSCRPRKQKFSKGVNTLKVLKSGDILVGSGDVLNVVFCHSSSNPHRKVELEGGLTSIAVRGEGHQFFAGTEAAQIYSLGYTDIKEELIATSHNSAVNDVAFPFCSQDDIRVWHAETSKELCKQARTHTDTMRFVRNQMVLANTLFSSVCYHPEEYEIITSGTDRKIGYWEVYDGSAIRELEGSLSGAINGMHISQDGQHLVTGGDEKLVKVWDYSEGELTQVGVGHSGSITSIKISANNRSMVSTSVDGAVLRWRYPHPSSP</sequence>
<dbReference type="Pfam" id="PF00400">
    <property type="entry name" value="WD40"/>
    <property type="match status" value="4"/>
</dbReference>
<evidence type="ECO:0000256" key="1">
    <source>
        <dbReference type="ARBA" id="ARBA00004230"/>
    </source>
</evidence>
<keyword evidence="8" id="KW-0966">Cell projection</keyword>
<evidence type="ECO:0000313" key="16">
    <source>
        <dbReference type="Proteomes" id="UP000694557"/>
    </source>
</evidence>
<keyword evidence="3" id="KW-0963">Cytoplasm</keyword>
<dbReference type="SMART" id="SM00320">
    <property type="entry name" value="WD40"/>
    <property type="match status" value="5"/>
</dbReference>
<evidence type="ECO:0000256" key="7">
    <source>
        <dbReference type="ARBA" id="ARBA00023069"/>
    </source>
</evidence>
<organism evidence="15 16">
    <name type="scientific">Oncorhynchus kisutch</name>
    <name type="common">Coho salmon</name>
    <name type="synonym">Salmo kisutch</name>
    <dbReference type="NCBI Taxonomy" id="8019"/>
    <lineage>
        <taxon>Eukaryota</taxon>
        <taxon>Metazoa</taxon>
        <taxon>Chordata</taxon>
        <taxon>Craniata</taxon>
        <taxon>Vertebrata</taxon>
        <taxon>Euteleostomi</taxon>
        <taxon>Actinopterygii</taxon>
        <taxon>Neopterygii</taxon>
        <taxon>Teleostei</taxon>
        <taxon>Protacanthopterygii</taxon>
        <taxon>Salmoniformes</taxon>
        <taxon>Salmonidae</taxon>
        <taxon>Salmoninae</taxon>
        <taxon>Oncorhynchus</taxon>
    </lineage>
</organism>
<comment type="subcellular location">
    <subcellularLocation>
        <location evidence="1">Cell projection</location>
        <location evidence="1">Cilium</location>
        <location evidence="1">Flagellum</location>
    </subcellularLocation>
    <subcellularLocation>
        <location evidence="2">Cytoplasm</location>
    </subcellularLocation>
</comment>
<protein>
    <recommendedName>
        <fullName evidence="10">Cilia- and flagella-associated protein 52</fullName>
    </recommendedName>
</protein>
<dbReference type="AlphaFoldDB" id="A0A8C7CQI5"/>
<dbReference type="PROSITE" id="PS50294">
    <property type="entry name" value="WD_REPEATS_REGION"/>
    <property type="match status" value="1"/>
</dbReference>
<feature type="region of interest" description="Disordered" evidence="14">
    <location>
        <begin position="106"/>
        <end position="137"/>
    </location>
</feature>
<dbReference type="InterPro" id="IPR015943">
    <property type="entry name" value="WD40/YVTN_repeat-like_dom_sf"/>
</dbReference>
<comment type="subunit">
    <text evidence="12">Microtubule inner protein component of sperm flagellar doublet microtubules. Interacts with BRCA2. Interacts with the CCT chaperonin complex. Interacts with HSP70. Interacts with AK8. Interacts with CFAP45. Interacts with DNAI1. Interacts with IQDC.</text>
</comment>
<dbReference type="GO" id="GO:0031514">
    <property type="term" value="C:motile cilium"/>
    <property type="evidence" value="ECO:0007669"/>
    <property type="project" value="UniProtKB-SubCell"/>
</dbReference>
<dbReference type="GO" id="GO:0005930">
    <property type="term" value="C:axoneme"/>
    <property type="evidence" value="ECO:0007669"/>
    <property type="project" value="UniProtKB-ARBA"/>
</dbReference>
<evidence type="ECO:0000256" key="14">
    <source>
        <dbReference type="SAM" id="MobiDB-lite"/>
    </source>
</evidence>
<dbReference type="Ensembl" id="ENSOKIT00005008346.1">
    <property type="protein sequence ID" value="ENSOKIP00005007842.1"/>
    <property type="gene ID" value="ENSOKIG00005003492.1"/>
</dbReference>
<evidence type="ECO:0000256" key="2">
    <source>
        <dbReference type="ARBA" id="ARBA00004496"/>
    </source>
</evidence>
<keyword evidence="5" id="KW-0677">Repeat</keyword>
<evidence type="ECO:0000256" key="8">
    <source>
        <dbReference type="ARBA" id="ARBA00023273"/>
    </source>
</evidence>
<comment type="similarity">
    <text evidence="9">Belongs to the CFAP52 family.</text>
</comment>
<dbReference type="InterPro" id="IPR050630">
    <property type="entry name" value="WD_repeat_EMAP"/>
</dbReference>
<dbReference type="InterPro" id="IPR001680">
    <property type="entry name" value="WD40_rpt"/>
</dbReference>
<evidence type="ECO:0000256" key="10">
    <source>
        <dbReference type="ARBA" id="ARBA00029552"/>
    </source>
</evidence>
<keyword evidence="4 13" id="KW-0853">WD repeat</keyword>
<keyword evidence="6" id="KW-0282">Flagellum</keyword>
<feature type="repeat" description="WD" evidence="13">
    <location>
        <begin position="63"/>
        <end position="106"/>
    </location>
</feature>
<dbReference type="InterPro" id="IPR036322">
    <property type="entry name" value="WD40_repeat_dom_sf"/>
</dbReference>
<evidence type="ECO:0000256" key="5">
    <source>
        <dbReference type="ARBA" id="ARBA00022737"/>
    </source>
</evidence>
<feature type="repeat" description="WD" evidence="13">
    <location>
        <begin position="402"/>
        <end position="433"/>
    </location>
</feature>
<dbReference type="PANTHER" id="PTHR13720:SF14">
    <property type="entry name" value="CILIA- AND FLAGELLA-ASSOCIATED PROTEIN 52"/>
    <property type="match status" value="1"/>
</dbReference>
<feature type="compositionally biased region" description="Low complexity" evidence="14">
    <location>
        <begin position="107"/>
        <end position="127"/>
    </location>
</feature>
<evidence type="ECO:0000256" key="12">
    <source>
        <dbReference type="ARBA" id="ARBA00047117"/>
    </source>
</evidence>
<feature type="repeat" description="WD" evidence="13">
    <location>
        <begin position="360"/>
        <end position="401"/>
    </location>
</feature>